<dbReference type="RefSeq" id="WP_004821718.1">
    <property type="nucleotide sequence ID" value="NZ_KB849456.1"/>
</dbReference>
<sequence length="174" mass="20532">MSLSVEQKTAIENYAFGRISEYRFKKILDLDIEDNQRFGAELFKLANDNKEEFALAIGMGYLFRDGRKLESELFSFIKKIYFSEWHHEHENIIDTFSRQESCEYIDFLYEAIIFVPQYLVGFEERSIARRAFFGFGRNISCPKALEYLNQFLNDPDPTLRGFADEQFKILGIKV</sequence>
<dbReference type="eggNOG" id="COG1413">
    <property type="taxonomic scope" value="Bacteria"/>
</dbReference>
<accession>N8YAA3</accession>
<name>N8YAA3_ACIGI</name>
<keyword evidence="2" id="KW-1185">Reference proteome</keyword>
<dbReference type="Proteomes" id="UP000013148">
    <property type="component" value="Unassembled WGS sequence"/>
</dbReference>
<evidence type="ECO:0000313" key="1">
    <source>
        <dbReference type="EMBL" id="ENV16275.1"/>
    </source>
</evidence>
<protein>
    <recommendedName>
        <fullName evidence="3">HEAT repeat domain-containing protein</fullName>
    </recommendedName>
</protein>
<organism evidence="1 2">
    <name type="scientific">Acinetobacter guillouiae NIPH 991</name>
    <dbReference type="NCBI Taxonomy" id="1217656"/>
    <lineage>
        <taxon>Bacteria</taxon>
        <taxon>Pseudomonadati</taxon>
        <taxon>Pseudomonadota</taxon>
        <taxon>Gammaproteobacteria</taxon>
        <taxon>Moraxellales</taxon>
        <taxon>Moraxellaceae</taxon>
        <taxon>Acinetobacter</taxon>
    </lineage>
</organism>
<comment type="caution">
    <text evidence="1">The sequence shown here is derived from an EMBL/GenBank/DDBJ whole genome shotgun (WGS) entry which is preliminary data.</text>
</comment>
<evidence type="ECO:0008006" key="3">
    <source>
        <dbReference type="Google" id="ProtNLM"/>
    </source>
</evidence>
<evidence type="ECO:0000313" key="2">
    <source>
        <dbReference type="Proteomes" id="UP000013148"/>
    </source>
</evidence>
<proteinExistence type="predicted"/>
<gene>
    <name evidence="1" type="ORF">F964_03210</name>
</gene>
<reference evidence="1 2" key="1">
    <citation type="submission" date="2013-02" db="EMBL/GenBank/DDBJ databases">
        <title>The Genome Sequence of Acinetobacter guillouiae NIPH 991.</title>
        <authorList>
            <consortium name="The Broad Institute Genome Sequencing Platform"/>
            <consortium name="The Broad Institute Genome Sequencing Center for Infectious Disease"/>
            <person name="Cerqueira G."/>
            <person name="Feldgarden M."/>
            <person name="Courvalin P."/>
            <person name="Perichon B."/>
            <person name="Grillot-Courvalin C."/>
            <person name="Clermont D."/>
            <person name="Rocha E."/>
            <person name="Yoon E.-J."/>
            <person name="Nemec A."/>
            <person name="Walker B."/>
            <person name="Young S.K."/>
            <person name="Zeng Q."/>
            <person name="Gargeya S."/>
            <person name="Fitzgerald M."/>
            <person name="Haas B."/>
            <person name="Abouelleil A."/>
            <person name="Alvarado L."/>
            <person name="Arachchi H.M."/>
            <person name="Berlin A.M."/>
            <person name="Chapman S.B."/>
            <person name="Dewar J."/>
            <person name="Goldberg J."/>
            <person name="Griggs A."/>
            <person name="Gujja S."/>
            <person name="Hansen M."/>
            <person name="Howarth C."/>
            <person name="Imamovic A."/>
            <person name="Larimer J."/>
            <person name="McCowan C."/>
            <person name="Murphy C."/>
            <person name="Neiman D."/>
            <person name="Pearson M."/>
            <person name="Priest M."/>
            <person name="Roberts A."/>
            <person name="Saif S."/>
            <person name="Shea T."/>
            <person name="Sisk P."/>
            <person name="Sykes S."/>
            <person name="Wortman J."/>
            <person name="Nusbaum C."/>
            <person name="Birren B."/>
        </authorList>
    </citation>
    <scope>NUCLEOTIDE SEQUENCE [LARGE SCALE GENOMIC DNA]</scope>
    <source>
        <strain evidence="1 2">NIPH 991</strain>
    </source>
</reference>
<dbReference type="EMBL" id="APPJ01000012">
    <property type="protein sequence ID" value="ENV16275.1"/>
    <property type="molecule type" value="Genomic_DNA"/>
</dbReference>
<dbReference type="PATRIC" id="fig|1217656.3.peg.3155"/>
<dbReference type="HOGENOM" id="CLU_1607275_0_0_6"/>
<dbReference type="AlphaFoldDB" id="N8YAA3"/>